<dbReference type="Proteomes" id="UP000237003">
    <property type="component" value="Unassembled WGS sequence"/>
</dbReference>
<protein>
    <recommendedName>
        <fullName evidence="4">Lysozyme inhibitor LprI N-terminal domain-containing protein</fullName>
    </recommendedName>
</protein>
<evidence type="ECO:0000313" key="2">
    <source>
        <dbReference type="EMBL" id="POU65270.1"/>
    </source>
</evidence>
<organism evidence="2 3">
    <name type="scientific">Citrobacter amalonaticus</name>
    <dbReference type="NCBI Taxonomy" id="35703"/>
    <lineage>
        <taxon>Bacteria</taxon>
        <taxon>Pseudomonadati</taxon>
        <taxon>Pseudomonadota</taxon>
        <taxon>Gammaproteobacteria</taxon>
        <taxon>Enterobacterales</taxon>
        <taxon>Enterobacteriaceae</taxon>
        <taxon>Citrobacter</taxon>
    </lineage>
</organism>
<comment type="caution">
    <text evidence="2">The sequence shown here is derived from an EMBL/GenBank/DDBJ whole genome shotgun (WGS) entry which is preliminary data.</text>
</comment>
<sequence>MNEHMMKLFRCYSGRKRVALAGGVLWLLSGIPSAYANPDSHPPEVDCQHLESTTDILICDNRWLRERNAQLNTLYELLRISLPCEKRGKLDKKEKAWKQEMESCGTDTLCLAGEYTGQVSELREQYQIRILKLTENN</sequence>
<gene>
    <name evidence="2" type="ORF">C3430_13875</name>
</gene>
<evidence type="ECO:0000313" key="3">
    <source>
        <dbReference type="Proteomes" id="UP000237003"/>
    </source>
</evidence>
<feature type="chain" id="PRO_5015664707" description="Lysozyme inhibitor LprI N-terminal domain-containing protein" evidence="1">
    <location>
        <begin position="37"/>
        <end position="137"/>
    </location>
</feature>
<evidence type="ECO:0008006" key="4">
    <source>
        <dbReference type="Google" id="ProtNLM"/>
    </source>
</evidence>
<name>A0A2S4RXL9_CITAM</name>
<dbReference type="EMBL" id="PQLX01000004">
    <property type="protein sequence ID" value="POU65270.1"/>
    <property type="molecule type" value="Genomic_DNA"/>
</dbReference>
<accession>A0A2S4RXL9</accession>
<dbReference type="AlphaFoldDB" id="A0A2S4RXL9"/>
<evidence type="ECO:0000256" key="1">
    <source>
        <dbReference type="SAM" id="SignalP"/>
    </source>
</evidence>
<feature type="signal peptide" evidence="1">
    <location>
        <begin position="1"/>
        <end position="36"/>
    </location>
</feature>
<reference evidence="2 3" key="1">
    <citation type="submission" date="2018-01" db="EMBL/GenBank/DDBJ databases">
        <title>Complete genome sequences of 14 Citrobacter spp. isolated from plant in Canada.</title>
        <authorList>
            <person name="Bhandare S.G."/>
            <person name="Colavecchio A."/>
            <person name="Jeukens J."/>
            <person name="Emond-Rheault J.-G."/>
            <person name="Freschi L."/>
            <person name="Hamel J."/>
            <person name="Kukavica-Ibrulj I."/>
            <person name="Levesque R."/>
            <person name="Goodridge L."/>
        </authorList>
    </citation>
    <scope>NUCLEOTIDE SEQUENCE [LARGE SCALE GENOMIC DNA]</scope>
    <source>
        <strain evidence="2 3">S1285</strain>
    </source>
</reference>
<proteinExistence type="predicted"/>
<keyword evidence="1" id="KW-0732">Signal</keyword>